<keyword evidence="1" id="KW-0677">Repeat</keyword>
<dbReference type="PROSITE" id="PS50005">
    <property type="entry name" value="TPR"/>
    <property type="match status" value="4"/>
</dbReference>
<evidence type="ECO:0000256" key="4">
    <source>
        <dbReference type="SAM" id="Phobius"/>
    </source>
</evidence>
<dbReference type="Pfam" id="PF13181">
    <property type="entry name" value="TPR_8"/>
    <property type="match status" value="1"/>
</dbReference>
<dbReference type="Proteomes" id="UP000294834">
    <property type="component" value="Unassembled WGS sequence"/>
</dbReference>
<feature type="transmembrane region" description="Helical" evidence="4">
    <location>
        <begin position="80"/>
        <end position="100"/>
    </location>
</feature>
<comment type="caution">
    <text evidence="5">The sequence shown here is derived from an EMBL/GenBank/DDBJ whole genome shotgun (WGS) entry which is preliminary data.</text>
</comment>
<accession>A0AAX2R0G9</accession>
<feature type="repeat" description="TPR" evidence="3">
    <location>
        <begin position="196"/>
        <end position="229"/>
    </location>
</feature>
<evidence type="ECO:0000313" key="6">
    <source>
        <dbReference type="Proteomes" id="UP000294834"/>
    </source>
</evidence>
<dbReference type="Gene3D" id="1.25.40.10">
    <property type="entry name" value="Tetratricopeptide repeat domain"/>
    <property type="match status" value="2"/>
</dbReference>
<dbReference type="SUPFAM" id="SSF48452">
    <property type="entry name" value="TPR-like"/>
    <property type="match status" value="1"/>
</dbReference>
<feature type="repeat" description="TPR" evidence="3">
    <location>
        <begin position="264"/>
        <end position="297"/>
    </location>
</feature>
<name>A0AAX2R0G9_9BACT</name>
<evidence type="ECO:0000256" key="2">
    <source>
        <dbReference type="ARBA" id="ARBA00022803"/>
    </source>
</evidence>
<evidence type="ECO:0000313" key="5">
    <source>
        <dbReference type="EMBL" id="TDB06620.1"/>
    </source>
</evidence>
<sequence length="465" mass="53921">MTRPPFIIRIFTQILPICGVTCKNNRASMIIYFKTSFMKYLKYFLLVILQFAIVELVVWFHTTGLGWHISELTPSDAISLWGTVTTIVFLVFSVLALWNVDQKIQELNEMKRSIGDKFDSIETKNREVMLEADKAQRDIVKQAEEQIKRILDKSTYRQNFYDTLTRIANEPDFGRQVQEYTHFLRTSGDIEGINYAYVYICRGNAYLMLSRDDKALSDFEMAAKLDTKTVVPFFALGHYYVTKKDYLKSIEIYKEGLKIDPQDDSLLMNIANSYSAMGEYAKADAYYDRALTFNPDLAMAYYNKAKLTKEKKEELWKEKCMAYLNHCIKIMPYFYDSNINKAALLREDNKNAEAAEVLTNVIEPTFRPEFIMAILQRGIAYRLIGKMPQALNDFNTVLLYQPHNVQNLSNLSVAHFSMGHINEALYFAHIGLDEAEQQNRHDCDAEFNEVINRIDAMSHTIVRTQ</sequence>
<dbReference type="PANTHER" id="PTHR44858">
    <property type="entry name" value="TETRATRICOPEPTIDE REPEAT PROTEIN 6"/>
    <property type="match status" value="1"/>
</dbReference>
<protein>
    <submittedName>
        <fullName evidence="5">Tetratricopeptide repeat protein</fullName>
    </submittedName>
</protein>
<dbReference type="PANTHER" id="PTHR44858:SF18">
    <property type="entry name" value="TETRATRICOPEPTIDE REPEAT (TPR) PROTEIN"/>
    <property type="match status" value="1"/>
</dbReference>
<keyword evidence="4" id="KW-0812">Transmembrane</keyword>
<dbReference type="InterPro" id="IPR050498">
    <property type="entry name" value="Ycf3"/>
</dbReference>
<dbReference type="Pfam" id="PF00515">
    <property type="entry name" value="TPR_1"/>
    <property type="match status" value="1"/>
</dbReference>
<proteinExistence type="predicted"/>
<feature type="repeat" description="TPR" evidence="3">
    <location>
        <begin position="230"/>
        <end position="263"/>
    </location>
</feature>
<evidence type="ECO:0000256" key="1">
    <source>
        <dbReference type="ARBA" id="ARBA00022737"/>
    </source>
</evidence>
<feature type="repeat" description="TPR" evidence="3">
    <location>
        <begin position="371"/>
        <end position="404"/>
    </location>
</feature>
<dbReference type="AlphaFoldDB" id="A0AAX2R0G9"/>
<dbReference type="SMART" id="SM00028">
    <property type="entry name" value="TPR"/>
    <property type="match status" value="4"/>
</dbReference>
<organism evidence="5 6">
    <name type="scientific">Phocaeicola dorei</name>
    <dbReference type="NCBI Taxonomy" id="357276"/>
    <lineage>
        <taxon>Bacteria</taxon>
        <taxon>Pseudomonadati</taxon>
        <taxon>Bacteroidota</taxon>
        <taxon>Bacteroidia</taxon>
        <taxon>Bacteroidales</taxon>
        <taxon>Bacteroidaceae</taxon>
        <taxon>Phocaeicola</taxon>
    </lineage>
</organism>
<dbReference type="EMBL" id="SLTX01000001">
    <property type="protein sequence ID" value="TDB06620.1"/>
    <property type="molecule type" value="Genomic_DNA"/>
</dbReference>
<feature type="transmembrane region" description="Helical" evidence="4">
    <location>
        <begin position="43"/>
        <end position="60"/>
    </location>
</feature>
<gene>
    <name evidence="5" type="ORF">E1J06_03940</name>
</gene>
<dbReference type="InterPro" id="IPR019734">
    <property type="entry name" value="TPR_rpt"/>
</dbReference>
<keyword evidence="4" id="KW-0472">Membrane</keyword>
<keyword evidence="2 3" id="KW-0802">TPR repeat</keyword>
<keyword evidence="4" id="KW-1133">Transmembrane helix</keyword>
<dbReference type="InterPro" id="IPR011990">
    <property type="entry name" value="TPR-like_helical_dom_sf"/>
</dbReference>
<evidence type="ECO:0000256" key="3">
    <source>
        <dbReference type="PROSITE-ProRule" id="PRU00339"/>
    </source>
</evidence>
<reference evidence="5 6" key="1">
    <citation type="journal article" date="2019" name="Nat. Microbiol.">
        <title>Genomic variation and strain-specific functional adaptation in the human gut microbiome during early life.</title>
        <authorList>
            <person name="Vatanen T."/>
            <person name="Plichta D.R."/>
            <person name="Somani J."/>
            <person name="Munch P.C."/>
            <person name="Arthur T.D."/>
            <person name="Hall A.B."/>
            <person name="Rudolf S."/>
            <person name="Oakeley E.J."/>
            <person name="Ke X."/>
            <person name="Young R.A."/>
            <person name="Haiser H.J."/>
            <person name="Kolde R."/>
            <person name="Yassour M."/>
            <person name="Luopajarvi K."/>
            <person name="Siljander H."/>
            <person name="Virtanen S.M."/>
            <person name="Ilonen J."/>
            <person name="Uibo R."/>
            <person name="Tillmann V."/>
            <person name="Mokurov S."/>
            <person name="Dorshakova N."/>
            <person name="Porter J.A."/>
            <person name="McHardy A.C."/>
            <person name="Lahdesmaki H."/>
            <person name="Vlamakis H."/>
            <person name="Huttenhower C."/>
            <person name="Knip M."/>
            <person name="Xavier R.J."/>
        </authorList>
    </citation>
    <scope>NUCLEOTIDE SEQUENCE [LARGE SCALE GENOMIC DNA]</scope>
    <source>
        <strain evidence="5 6">RJX1052</strain>
    </source>
</reference>